<dbReference type="AlphaFoldDB" id="A0A1H8UDI5"/>
<dbReference type="Proteomes" id="UP000198893">
    <property type="component" value="Unassembled WGS sequence"/>
</dbReference>
<dbReference type="CDD" id="cd04301">
    <property type="entry name" value="NAT_SF"/>
    <property type="match status" value="1"/>
</dbReference>
<keyword evidence="5" id="KW-1185">Reference proteome</keyword>
<keyword evidence="1 4" id="KW-0808">Transferase</keyword>
<accession>A0A1H8UDI5</accession>
<keyword evidence="2" id="KW-0012">Acyltransferase</keyword>
<reference evidence="4 5" key="1">
    <citation type="submission" date="2016-10" db="EMBL/GenBank/DDBJ databases">
        <authorList>
            <person name="de Groot N.N."/>
        </authorList>
    </citation>
    <scope>NUCLEOTIDE SEQUENCE [LARGE SCALE GENOMIC DNA]</scope>
    <source>
        <strain evidence="4 5">DSM 27842</strain>
    </source>
</reference>
<dbReference type="InterPro" id="IPR000182">
    <property type="entry name" value="GNAT_dom"/>
</dbReference>
<evidence type="ECO:0000256" key="2">
    <source>
        <dbReference type="ARBA" id="ARBA00023315"/>
    </source>
</evidence>
<evidence type="ECO:0000256" key="1">
    <source>
        <dbReference type="ARBA" id="ARBA00022679"/>
    </source>
</evidence>
<dbReference type="PROSITE" id="PS51186">
    <property type="entry name" value="GNAT"/>
    <property type="match status" value="1"/>
</dbReference>
<dbReference type="GO" id="GO:0016747">
    <property type="term" value="F:acyltransferase activity, transferring groups other than amino-acyl groups"/>
    <property type="evidence" value="ECO:0007669"/>
    <property type="project" value="InterPro"/>
</dbReference>
<dbReference type="Gene3D" id="3.40.630.30">
    <property type="match status" value="1"/>
</dbReference>
<dbReference type="Pfam" id="PF13420">
    <property type="entry name" value="Acetyltransf_4"/>
    <property type="match status" value="1"/>
</dbReference>
<proteinExistence type="predicted"/>
<dbReference type="SUPFAM" id="SSF55729">
    <property type="entry name" value="Acyl-CoA N-acyltransferases (Nat)"/>
    <property type="match status" value="1"/>
</dbReference>
<evidence type="ECO:0000313" key="4">
    <source>
        <dbReference type="EMBL" id="SEP01289.1"/>
    </source>
</evidence>
<name>A0A1H8UDI5_9RHOB</name>
<dbReference type="RefSeq" id="WP_093119587.1">
    <property type="nucleotide sequence ID" value="NZ_FODS01000019.1"/>
</dbReference>
<dbReference type="PANTHER" id="PTHR43072">
    <property type="entry name" value="N-ACETYLTRANSFERASE"/>
    <property type="match status" value="1"/>
</dbReference>
<dbReference type="PANTHER" id="PTHR43072:SF23">
    <property type="entry name" value="UPF0039 PROTEIN C11D3.02C"/>
    <property type="match status" value="1"/>
</dbReference>
<evidence type="ECO:0000259" key="3">
    <source>
        <dbReference type="PROSITE" id="PS51186"/>
    </source>
</evidence>
<gene>
    <name evidence="4" type="ORF">SAMN04490248_11971</name>
</gene>
<dbReference type="InterPro" id="IPR016181">
    <property type="entry name" value="Acyl_CoA_acyltransferase"/>
</dbReference>
<organism evidence="4 5">
    <name type="scientific">Salinihabitans flavidus</name>
    <dbReference type="NCBI Taxonomy" id="569882"/>
    <lineage>
        <taxon>Bacteria</taxon>
        <taxon>Pseudomonadati</taxon>
        <taxon>Pseudomonadota</taxon>
        <taxon>Alphaproteobacteria</taxon>
        <taxon>Rhodobacterales</taxon>
        <taxon>Roseobacteraceae</taxon>
        <taxon>Salinihabitans</taxon>
    </lineage>
</organism>
<evidence type="ECO:0000313" key="5">
    <source>
        <dbReference type="Proteomes" id="UP000198893"/>
    </source>
</evidence>
<dbReference type="STRING" id="569882.SAMN04490248_11971"/>
<dbReference type="OrthoDB" id="5459937at2"/>
<feature type="domain" description="N-acetyltransferase" evidence="3">
    <location>
        <begin position="1"/>
        <end position="159"/>
    </location>
</feature>
<protein>
    <submittedName>
        <fullName evidence="4">Phosphinothricin acetyltransferase</fullName>
    </submittedName>
</protein>
<sequence length="159" mass="17079">MRIRAAEQGDAAAIAAIWNREIRDGVSTFNTAEKTRIEIAELIAARGAGFIVAYMHGAVIGFATYFQFRGGPGYAHTMEHSIHLAEAARGQGTGRALMAVLEQNARAAGVHSLIAGIGGENLSGVAFHTRVGFAPVARLPEVGRKFGRWMDLVLMQKFL</sequence>
<dbReference type="EMBL" id="FODS01000019">
    <property type="protein sequence ID" value="SEP01289.1"/>
    <property type="molecule type" value="Genomic_DNA"/>
</dbReference>